<dbReference type="InterPro" id="IPR007459">
    <property type="entry name" value="DNA_pol3_chi"/>
</dbReference>
<dbReference type="InterPro" id="IPR036768">
    <property type="entry name" value="PolIII_chi_sf"/>
</dbReference>
<proteinExistence type="predicted"/>
<dbReference type="GO" id="GO:0006260">
    <property type="term" value="P:DNA replication"/>
    <property type="evidence" value="ECO:0007669"/>
    <property type="project" value="InterPro"/>
</dbReference>
<dbReference type="SUPFAM" id="SSF102400">
    <property type="entry name" value="DNA polymerase III chi subunit"/>
    <property type="match status" value="1"/>
</dbReference>
<evidence type="ECO:0000313" key="1">
    <source>
        <dbReference type="EMBL" id="XCC57395.1"/>
    </source>
</evidence>
<dbReference type="Pfam" id="PF04364">
    <property type="entry name" value="DNA_pol3_chi"/>
    <property type="match status" value="1"/>
</dbReference>
<reference evidence="1" key="1">
    <citation type="submission" date="2022-06" db="EMBL/GenBank/DDBJ databases">
        <title>New Polynucleobacter species.</title>
        <authorList>
            <person name="Hahn M.W."/>
        </authorList>
    </citation>
    <scope>NUCLEOTIDE SEQUENCE</scope>
    <source>
        <strain evidence="1">UK-FUSCHL-C3</strain>
    </source>
</reference>
<name>A0AAU8A1V8_9BURK</name>
<dbReference type="EMBL" id="CP099959">
    <property type="protein sequence ID" value="XCC57395.1"/>
    <property type="molecule type" value="Genomic_DNA"/>
</dbReference>
<dbReference type="Gene3D" id="3.40.50.10110">
    <property type="entry name" value="DNA polymerase III subunit chi"/>
    <property type="match status" value="1"/>
</dbReference>
<gene>
    <name evidence="1" type="ORF">NKE59_07825</name>
</gene>
<dbReference type="GO" id="GO:0032298">
    <property type="term" value="P:positive regulation of DNA-templated DNA replication initiation"/>
    <property type="evidence" value="ECO:0007669"/>
    <property type="project" value="TreeGrafter"/>
</dbReference>
<accession>A0AAU8A1V8</accession>
<protein>
    <submittedName>
        <fullName evidence="1">DNA polymerase III subunit chi</fullName>
    </submittedName>
</protein>
<sequence length="136" mass="15595">MSRKILASADSTGQHRTIVIVGNLKELQDLDALMWSFSKTDFLPHAWLDHDAAQETPIVFVSDVNQLKDSSIPHCDVLIYLKNEAPPQLDTLLARFPRWVEVVTTQENERLAGRERYKSYREIGHELHHFDQAKGS</sequence>
<dbReference type="AlphaFoldDB" id="A0AAU8A1V8"/>
<dbReference type="PANTHER" id="PTHR38767:SF1">
    <property type="entry name" value="DNA POLYMERASE III SUBUNIT CHI"/>
    <property type="match status" value="1"/>
</dbReference>
<organism evidence="1">
    <name type="scientific">Polynucleobacter sp. UK-FUSCHL-C3</name>
    <dbReference type="NCBI Taxonomy" id="2955208"/>
    <lineage>
        <taxon>Bacteria</taxon>
        <taxon>Pseudomonadati</taxon>
        <taxon>Pseudomonadota</taxon>
        <taxon>Betaproteobacteria</taxon>
        <taxon>Burkholderiales</taxon>
        <taxon>Burkholderiaceae</taxon>
        <taxon>Polynucleobacter</taxon>
    </lineage>
</organism>
<dbReference type="GO" id="GO:0003677">
    <property type="term" value="F:DNA binding"/>
    <property type="evidence" value="ECO:0007669"/>
    <property type="project" value="InterPro"/>
</dbReference>
<dbReference type="PANTHER" id="PTHR38767">
    <property type="entry name" value="DNA POLYMERASE III SUBUNIT CHI"/>
    <property type="match status" value="1"/>
</dbReference>
<dbReference type="GO" id="GO:0003887">
    <property type="term" value="F:DNA-directed DNA polymerase activity"/>
    <property type="evidence" value="ECO:0007669"/>
    <property type="project" value="InterPro"/>
</dbReference>